<name>A0ABC9GX09_9POAL</name>
<proteinExistence type="predicted"/>
<dbReference type="EMBL" id="CAXIPR030000518">
    <property type="protein sequence ID" value="CAM0146247.1"/>
    <property type="molecule type" value="Genomic_DNA"/>
</dbReference>
<dbReference type="Proteomes" id="UP001497457">
    <property type="component" value="Unassembled WGS sequence"/>
</dbReference>
<dbReference type="PANTHER" id="PTHR34223">
    <property type="entry name" value="OS11G0201299 PROTEIN"/>
    <property type="match status" value="1"/>
</dbReference>
<dbReference type="InterPro" id="IPR032675">
    <property type="entry name" value="LRR_dom_sf"/>
</dbReference>
<dbReference type="Gene3D" id="3.80.10.10">
    <property type="entry name" value="Ribonuclease Inhibitor"/>
    <property type="match status" value="1"/>
</dbReference>
<dbReference type="AlphaFoldDB" id="A0ABC9GX09"/>
<dbReference type="InterPro" id="IPR036047">
    <property type="entry name" value="F-box-like_dom_sf"/>
</dbReference>
<dbReference type="Gene3D" id="1.20.1280.50">
    <property type="match status" value="1"/>
</dbReference>
<dbReference type="InterPro" id="IPR053781">
    <property type="entry name" value="F-box_AtFBL13-like"/>
</dbReference>
<sequence length="364" mass="40794">MFDGMSTGSQEEQMAVPMETGSEDRISTLPDEIIHHLLGFLPAPEAVRTSLLAQNWRHHWKSMRSLRFTAINGPVVSAEWLNNFMAHLLRRPPCPAPRVRRLRRGLAVRRRVPTGVIQGRILDFTRCQALEDLVMFSCDISVKRISSPSLKRLRIDYCDFCKSGSPTRISVPNLIWLKLERLMGTSPVLESMPLLEAAIVKLDCNHYYNDDYPCANGHSGECCGLCEGCVGNYEHSGGSMLLQGLSSVTHLELTVPFAKFADTTCYPAFTKLKTLLLDEWCVAADFRALICILQHSSNLEKLTIGYKKVLENITELEGNDHPAEHLASVSENLKIVKVKCFGVDERVSKISKLFSAFDIQVSIE</sequence>
<evidence type="ECO:0000259" key="1">
    <source>
        <dbReference type="PROSITE" id="PS50181"/>
    </source>
</evidence>
<dbReference type="InterPro" id="IPR001810">
    <property type="entry name" value="F-box_dom"/>
</dbReference>
<organism evidence="2 3">
    <name type="scientific">Urochloa decumbens</name>
    <dbReference type="NCBI Taxonomy" id="240449"/>
    <lineage>
        <taxon>Eukaryota</taxon>
        <taxon>Viridiplantae</taxon>
        <taxon>Streptophyta</taxon>
        <taxon>Embryophyta</taxon>
        <taxon>Tracheophyta</taxon>
        <taxon>Spermatophyta</taxon>
        <taxon>Magnoliopsida</taxon>
        <taxon>Liliopsida</taxon>
        <taxon>Poales</taxon>
        <taxon>Poaceae</taxon>
        <taxon>PACMAD clade</taxon>
        <taxon>Panicoideae</taxon>
        <taxon>Panicodae</taxon>
        <taxon>Paniceae</taxon>
        <taxon>Melinidinae</taxon>
        <taxon>Urochloa</taxon>
    </lineage>
</organism>
<protein>
    <recommendedName>
        <fullName evidence="1">F-box domain-containing protein</fullName>
    </recommendedName>
</protein>
<dbReference type="SUPFAM" id="SSF81383">
    <property type="entry name" value="F-box domain"/>
    <property type="match status" value="1"/>
</dbReference>
<feature type="domain" description="F-box" evidence="1">
    <location>
        <begin position="23"/>
        <end position="71"/>
    </location>
</feature>
<evidence type="ECO:0000313" key="3">
    <source>
        <dbReference type="Proteomes" id="UP001497457"/>
    </source>
</evidence>
<gene>
    <name evidence="2" type="ORF">URODEC1_LOCUS119858</name>
</gene>
<dbReference type="PANTHER" id="PTHR34223:SF88">
    <property type="entry name" value="OS11G0200950 PROTEIN"/>
    <property type="match status" value="1"/>
</dbReference>
<reference evidence="2" key="1">
    <citation type="submission" date="2024-10" db="EMBL/GenBank/DDBJ databases">
        <authorList>
            <person name="Ryan C."/>
        </authorList>
    </citation>
    <scope>NUCLEOTIDE SEQUENCE [LARGE SCALE GENOMIC DNA]</scope>
</reference>
<accession>A0ABC9GX09</accession>
<dbReference type="PROSITE" id="PS50181">
    <property type="entry name" value="FBOX"/>
    <property type="match status" value="1"/>
</dbReference>
<comment type="caution">
    <text evidence="2">The sequence shown here is derived from an EMBL/GenBank/DDBJ whole genome shotgun (WGS) entry which is preliminary data.</text>
</comment>
<evidence type="ECO:0000313" key="2">
    <source>
        <dbReference type="EMBL" id="CAM0146247.1"/>
    </source>
</evidence>
<keyword evidence="3" id="KW-1185">Reference proteome</keyword>
<dbReference type="SUPFAM" id="SSF52047">
    <property type="entry name" value="RNI-like"/>
    <property type="match status" value="1"/>
</dbReference>
<dbReference type="CDD" id="cd22160">
    <property type="entry name" value="F-box_AtFBL13-like"/>
    <property type="match status" value="1"/>
</dbReference>
<dbReference type="InterPro" id="IPR053197">
    <property type="entry name" value="F-box_SCFL_complex_component"/>
</dbReference>
<dbReference type="Pfam" id="PF00646">
    <property type="entry name" value="F-box"/>
    <property type="match status" value="1"/>
</dbReference>